<organism evidence="4 5">
    <name type="scientific">Streptomyces halobius</name>
    <dbReference type="NCBI Taxonomy" id="2879846"/>
    <lineage>
        <taxon>Bacteria</taxon>
        <taxon>Bacillati</taxon>
        <taxon>Actinomycetota</taxon>
        <taxon>Actinomycetes</taxon>
        <taxon>Kitasatosporales</taxon>
        <taxon>Streptomycetaceae</taxon>
        <taxon>Streptomyces</taxon>
    </lineage>
</organism>
<evidence type="ECO:0000313" key="5">
    <source>
        <dbReference type="Proteomes" id="UP000830115"/>
    </source>
</evidence>
<evidence type="ECO:0000256" key="2">
    <source>
        <dbReference type="SAM" id="MobiDB-lite"/>
    </source>
</evidence>
<feature type="region of interest" description="Disordered" evidence="2">
    <location>
        <begin position="1"/>
        <end position="21"/>
    </location>
</feature>
<keyword evidence="5" id="KW-1185">Reference proteome</keyword>
<dbReference type="Proteomes" id="UP000830115">
    <property type="component" value="Chromosome"/>
</dbReference>
<keyword evidence="1" id="KW-0175">Coiled coil</keyword>
<evidence type="ECO:0000259" key="3">
    <source>
        <dbReference type="Pfam" id="PF13276"/>
    </source>
</evidence>
<dbReference type="Pfam" id="PF13276">
    <property type="entry name" value="HTH_21"/>
    <property type="match status" value="1"/>
</dbReference>
<evidence type="ECO:0000313" key="4">
    <source>
        <dbReference type="EMBL" id="UQA90647.1"/>
    </source>
</evidence>
<dbReference type="EMBL" id="CP086322">
    <property type="protein sequence ID" value="UQA90647.1"/>
    <property type="molecule type" value="Genomic_DNA"/>
</dbReference>
<feature type="domain" description="HTH-like" evidence="3">
    <location>
        <begin position="52"/>
        <end position="99"/>
    </location>
</feature>
<dbReference type="RefSeq" id="WP_248861388.1">
    <property type="nucleotide sequence ID" value="NZ_CP086322.1"/>
</dbReference>
<accession>A0ABY4LZN0</accession>
<evidence type="ECO:0000256" key="1">
    <source>
        <dbReference type="SAM" id="Coils"/>
    </source>
</evidence>
<protein>
    <submittedName>
        <fullName evidence="4">Transposase</fullName>
    </submittedName>
</protein>
<proteinExistence type="predicted"/>
<reference evidence="4" key="1">
    <citation type="submission" date="2021-10" db="EMBL/GenBank/DDBJ databases">
        <title>Streptomyces nigrumlapis sp.nov.,an antimicrobial producing actinobacterium isolated from Black Gobi rocks.</title>
        <authorList>
            <person name="Wen Y."/>
            <person name="Zhang W."/>
            <person name="Liu X.G."/>
        </authorList>
    </citation>
    <scope>NUCLEOTIDE SEQUENCE</scope>
    <source>
        <strain evidence="4">ST13-2-2</strain>
    </source>
</reference>
<name>A0ABY4LZN0_9ACTN</name>
<sequence>MPRRVGDVCPPAEAAAGGRMREAKRAELERLRRETAEKNKRVRELEMECDVLAAAIKQIFENSKGTYGSPKIWLALVRQGRRVWGNSIARLTAELGLVVDEPEHRRTRRGGLRGVCGRLGVLEAAPPDDVDPLVVLRRV</sequence>
<feature type="coiled-coil region" evidence="1">
    <location>
        <begin position="21"/>
        <end position="48"/>
    </location>
</feature>
<dbReference type="InterPro" id="IPR025948">
    <property type="entry name" value="HTH-like_dom"/>
</dbReference>
<gene>
    <name evidence="4" type="ORF">K9S39_00905</name>
</gene>